<dbReference type="AlphaFoldDB" id="A0A4C1Z4R3"/>
<dbReference type="Proteomes" id="UP000299102">
    <property type="component" value="Unassembled WGS sequence"/>
</dbReference>
<sequence>MSSVTRTGLNIVTVFRPCSIASHLAAYARLSSVITLTNRLDGCRLSRMLIRGEAFSLSLLPHHLSGRWPLILSGRALAVRLVRSRGATGAKTGEPSSPRGRVGRSSRPQRGVLVVDASLCGSHGSVPRSVKFKGCALPRKSIVDVKNSVGGALRTGERCVFLKGIIKFESYVQLDSRSQLLAELISLRSSGIFNEGSFINKYAGRLELLVASYTERFAPKALKMKKKNNH</sequence>
<evidence type="ECO:0000313" key="3">
    <source>
        <dbReference type="Proteomes" id="UP000299102"/>
    </source>
</evidence>
<feature type="compositionally biased region" description="Low complexity" evidence="1">
    <location>
        <begin position="95"/>
        <end position="107"/>
    </location>
</feature>
<evidence type="ECO:0000256" key="1">
    <source>
        <dbReference type="SAM" id="MobiDB-lite"/>
    </source>
</evidence>
<evidence type="ECO:0000313" key="2">
    <source>
        <dbReference type="EMBL" id="GBP82848.1"/>
    </source>
</evidence>
<reference evidence="2 3" key="1">
    <citation type="journal article" date="2019" name="Commun. Biol.">
        <title>The bagworm genome reveals a unique fibroin gene that provides high tensile strength.</title>
        <authorList>
            <person name="Kono N."/>
            <person name="Nakamura H."/>
            <person name="Ohtoshi R."/>
            <person name="Tomita M."/>
            <person name="Numata K."/>
            <person name="Arakawa K."/>
        </authorList>
    </citation>
    <scope>NUCLEOTIDE SEQUENCE [LARGE SCALE GENOMIC DNA]</scope>
</reference>
<accession>A0A4C1Z4R3</accession>
<dbReference type="EMBL" id="BGZK01001590">
    <property type="protein sequence ID" value="GBP82848.1"/>
    <property type="molecule type" value="Genomic_DNA"/>
</dbReference>
<name>A0A4C1Z4R3_EUMVA</name>
<feature type="region of interest" description="Disordered" evidence="1">
    <location>
        <begin position="88"/>
        <end position="107"/>
    </location>
</feature>
<proteinExistence type="predicted"/>
<gene>
    <name evidence="2" type="ORF">EVAR_34512_1</name>
</gene>
<keyword evidence="3" id="KW-1185">Reference proteome</keyword>
<organism evidence="2 3">
    <name type="scientific">Eumeta variegata</name>
    <name type="common">Bagworm moth</name>
    <name type="synonym">Eumeta japonica</name>
    <dbReference type="NCBI Taxonomy" id="151549"/>
    <lineage>
        <taxon>Eukaryota</taxon>
        <taxon>Metazoa</taxon>
        <taxon>Ecdysozoa</taxon>
        <taxon>Arthropoda</taxon>
        <taxon>Hexapoda</taxon>
        <taxon>Insecta</taxon>
        <taxon>Pterygota</taxon>
        <taxon>Neoptera</taxon>
        <taxon>Endopterygota</taxon>
        <taxon>Lepidoptera</taxon>
        <taxon>Glossata</taxon>
        <taxon>Ditrysia</taxon>
        <taxon>Tineoidea</taxon>
        <taxon>Psychidae</taxon>
        <taxon>Oiketicinae</taxon>
        <taxon>Eumeta</taxon>
    </lineage>
</organism>
<comment type="caution">
    <text evidence="2">The sequence shown here is derived from an EMBL/GenBank/DDBJ whole genome shotgun (WGS) entry which is preliminary data.</text>
</comment>
<protein>
    <submittedName>
        <fullName evidence="2">Uncharacterized protein</fullName>
    </submittedName>
</protein>